<dbReference type="PANTHER" id="PTHR45786">
    <property type="entry name" value="DNA BINDING PROTEIN-LIKE"/>
    <property type="match status" value="1"/>
</dbReference>
<dbReference type="AlphaFoldDB" id="A0A699GMY6"/>
<dbReference type="InterPro" id="IPR025476">
    <property type="entry name" value="Helitron_helicase-like"/>
</dbReference>
<dbReference type="EMBL" id="BKCJ010022976">
    <property type="protein sequence ID" value="GEV41931.1"/>
    <property type="molecule type" value="Genomic_DNA"/>
</dbReference>
<protein>
    <submittedName>
        <fullName evidence="3">DNA helicase</fullName>
    </submittedName>
</protein>
<reference evidence="3" key="1">
    <citation type="journal article" date="2019" name="Sci. Rep.">
        <title>Draft genome of Tanacetum cinerariifolium, the natural source of mosquito coil.</title>
        <authorList>
            <person name="Yamashiro T."/>
            <person name="Shiraishi A."/>
            <person name="Satake H."/>
            <person name="Nakayama K."/>
        </authorList>
    </citation>
    <scope>NUCLEOTIDE SEQUENCE</scope>
</reference>
<gene>
    <name evidence="3" type="ORF">Tci_113908</name>
</gene>
<keyword evidence="3" id="KW-0067">ATP-binding</keyword>
<name>A0A699GMY6_TANCI</name>
<organism evidence="3">
    <name type="scientific">Tanacetum cinerariifolium</name>
    <name type="common">Dalmatian daisy</name>
    <name type="synonym">Chrysanthemum cinerariifolium</name>
    <dbReference type="NCBI Taxonomy" id="118510"/>
    <lineage>
        <taxon>Eukaryota</taxon>
        <taxon>Viridiplantae</taxon>
        <taxon>Streptophyta</taxon>
        <taxon>Embryophyta</taxon>
        <taxon>Tracheophyta</taxon>
        <taxon>Spermatophyta</taxon>
        <taxon>Magnoliopsida</taxon>
        <taxon>eudicotyledons</taxon>
        <taxon>Gunneridae</taxon>
        <taxon>Pentapetalae</taxon>
        <taxon>asterids</taxon>
        <taxon>campanulids</taxon>
        <taxon>Asterales</taxon>
        <taxon>Asteraceae</taxon>
        <taxon>Asteroideae</taxon>
        <taxon>Anthemideae</taxon>
        <taxon>Anthemidinae</taxon>
        <taxon>Tanacetum</taxon>
    </lineage>
</organism>
<sequence>MLNHVKTLATFDGLDNVLGGSGPGCDVPSAVASLASFYSRTTRIYLDVFRNCSEFCGIKLQGECVRAFRVINRAEDAQLYFDVYQKYSRVSGKVPCVQQDTGVRGSSPFIGGVRDTLDKRKLQPSGLSDAFGAYLALCLSGVGLRRSRISSLCGSSASLHGRSSHANTNAVMITGDSQNSSHVSRRVNHNGCSTSRRGRNVQVRPRLNSEVAMRSTSRRNDRRVLTSGGTVDTNSVATAVYVYMVFVGTSYTYSDLGDCDCRCCYCGASLWYVKRLKGHSHNRTPEYSLCCKGGRMQMQRPREPPEYIKSLFENKHFVENIRAYNQMFAMTSFGAKVDESINAGRGPYVFKVSGQIYHWIGSLCLPAGERPRFLQLYIYDTDNEVQNMMDHFGGIDNSQLQPGIVEGLIHFLYAHNELVQLFRTTRDKCRELEIPKFKIRLYNAEGLGAGYHTELTLKSANGVDKGKRVTMLAYYRYQLHFRLQQYNLLFKGGGPRYMYARYLDALAICRKLGNPQFFITFTCNVSWPKIKRFMSEYPHLTASDRADVVCRVFEQKIQALIAFLKEECIFGDCSIQLNSKKRGLLHCHTLLWVDSASRIRIVEDVDRFVSAELPDPSTDPEGYNVVSGLIMHVPTELLASKLSRRDTGISVTRNEFQMDNSYVVPYNRDLLLAFRAHINVEYCGWSLLIKYLFTYISKGTDRVFARVYRILKFDIHHREPAVQILAVHLEDMQRITFRDEDRLESVIDLPEKKSTTLTEWFAFNEANEVERNLSYLEFSSEFVWYSNRKCWSSRKNNKSSIGLLSYVHPTSGELFFLRMLLCHQKGCRDFWEVQNVNGVFYLTYRAACQAFGLLGYDKE</sequence>
<evidence type="ECO:0000259" key="2">
    <source>
        <dbReference type="Pfam" id="PF14214"/>
    </source>
</evidence>
<feature type="domain" description="Helitron helicase-like" evidence="2">
    <location>
        <begin position="493"/>
        <end position="591"/>
    </location>
</feature>
<dbReference type="GO" id="GO:0004386">
    <property type="term" value="F:helicase activity"/>
    <property type="evidence" value="ECO:0007669"/>
    <property type="project" value="UniProtKB-KW"/>
</dbReference>
<accession>A0A699GMY6</accession>
<feature type="region of interest" description="Disordered" evidence="1">
    <location>
        <begin position="177"/>
        <end position="197"/>
    </location>
</feature>
<dbReference type="Pfam" id="PF14214">
    <property type="entry name" value="Helitron_like_N"/>
    <property type="match status" value="1"/>
</dbReference>
<keyword evidence="3" id="KW-0547">Nucleotide-binding</keyword>
<evidence type="ECO:0000256" key="1">
    <source>
        <dbReference type="SAM" id="MobiDB-lite"/>
    </source>
</evidence>
<evidence type="ECO:0000313" key="3">
    <source>
        <dbReference type="EMBL" id="GEV41931.1"/>
    </source>
</evidence>
<comment type="caution">
    <text evidence="3">The sequence shown here is derived from an EMBL/GenBank/DDBJ whole genome shotgun (WGS) entry which is preliminary data.</text>
</comment>
<keyword evidence="3" id="KW-0347">Helicase</keyword>
<keyword evidence="3" id="KW-0378">Hydrolase</keyword>
<proteinExistence type="predicted"/>
<dbReference type="PANTHER" id="PTHR45786:SF74">
    <property type="entry name" value="ATP-DEPENDENT DNA HELICASE"/>
    <property type="match status" value="1"/>
</dbReference>